<proteinExistence type="predicted"/>
<dbReference type="PANTHER" id="PTHR43179">
    <property type="entry name" value="RHAMNOSYLTRANSFERASE WBBL"/>
    <property type="match status" value="1"/>
</dbReference>
<dbReference type="Proteomes" id="UP001318682">
    <property type="component" value="Plasmid pROLI127"/>
</dbReference>
<gene>
    <name evidence="1" type="ORF">ROLI_045300</name>
</gene>
<dbReference type="EMBL" id="CP143424">
    <property type="protein sequence ID" value="WVX51428.1"/>
    <property type="molecule type" value="Genomic_DNA"/>
</dbReference>
<evidence type="ECO:0008006" key="3">
    <source>
        <dbReference type="Google" id="ProtNLM"/>
    </source>
</evidence>
<organism evidence="1 2">
    <name type="scientific">Roseobacter fucihabitans</name>
    <dbReference type="NCBI Taxonomy" id="1537242"/>
    <lineage>
        <taxon>Bacteria</taxon>
        <taxon>Pseudomonadati</taxon>
        <taxon>Pseudomonadota</taxon>
        <taxon>Alphaproteobacteria</taxon>
        <taxon>Rhodobacterales</taxon>
        <taxon>Roseobacteraceae</taxon>
        <taxon>Roseobacter</taxon>
    </lineage>
</organism>
<sequence length="329" mass="35978">MTRDAAPYDLVISIINYRTGALTIACVASVISDLRITLGVRAHIVVVDNASGDGSEVEIADWITAQGPDVPMTLIQSPRNSGFSGGHNQGMSARRADFYLVLNSDAVLKPGFCGALLEAARATPEAGLFTPRIETEEGAPQSSCFRMHSPISELIRAAATGPVTTLFQRHVVALDMPPDPDQIGWASFAGILLRAQMIEEVGLMDESYFLYFEDTEYCLRAGRAGWRIAYVPQARFVHFVGGSTAVKAMTEARKRLPKYYYASRTRLLYQAHGPMGLLAANLLWHLGRGIAQLRWFAGKPVPAAMAQEWRDIWTNVLTPLGDSHQPKGS</sequence>
<protein>
    <recommendedName>
        <fullName evidence="3">Glycosyl transferase, group 2 family protein</fullName>
    </recommendedName>
</protein>
<keyword evidence="2" id="KW-1185">Reference proteome</keyword>
<name>A0ABZ2C1J7_9RHOB</name>
<dbReference type="PANTHER" id="PTHR43179:SF7">
    <property type="entry name" value="RHAMNOSYLTRANSFERASE WBBL"/>
    <property type="match status" value="1"/>
</dbReference>
<dbReference type="SUPFAM" id="SSF53448">
    <property type="entry name" value="Nucleotide-diphospho-sugar transferases"/>
    <property type="match status" value="1"/>
</dbReference>
<evidence type="ECO:0000313" key="1">
    <source>
        <dbReference type="EMBL" id="WVX51428.1"/>
    </source>
</evidence>
<dbReference type="Pfam" id="PF13641">
    <property type="entry name" value="Glyco_tranf_2_3"/>
    <property type="match status" value="1"/>
</dbReference>
<evidence type="ECO:0000313" key="2">
    <source>
        <dbReference type="Proteomes" id="UP001318682"/>
    </source>
</evidence>
<dbReference type="InterPro" id="IPR029044">
    <property type="entry name" value="Nucleotide-diphossugar_trans"/>
</dbReference>
<accession>A0ABZ2C1J7</accession>
<dbReference type="Gene3D" id="3.90.550.10">
    <property type="entry name" value="Spore Coat Polysaccharide Biosynthesis Protein SpsA, Chain A"/>
    <property type="match status" value="1"/>
</dbReference>
<reference evidence="1 2" key="1">
    <citation type="submission" date="2015-07" db="EMBL/GenBank/DDBJ databases">
        <authorList>
            <person name="Voget S."/>
            <person name="Dogs M."/>
            <person name="Brinkhoff T.H."/>
            <person name="Daniel R."/>
        </authorList>
    </citation>
    <scope>NUCLEOTIDE SEQUENCE [LARGE SCALE GENOMIC DNA]</scope>
    <source>
        <strain evidence="1 2">B14</strain>
        <plasmid evidence="1 2">pROLI127</plasmid>
    </source>
</reference>
<reference evidence="1 2" key="2">
    <citation type="submission" date="2024-01" db="EMBL/GenBank/DDBJ databases">
        <title>Roseobacter fucihabitans sp. nov., isolated from the brown alga Fucus spiralis.</title>
        <authorList>
            <person name="Hahnke S."/>
            <person name="Berger M."/>
            <person name="Schlingloff A."/>
            <person name="Athale I."/>
            <person name="Neumann-Schaal M."/>
            <person name="Adenaya A."/>
            <person name="Poehlein A."/>
            <person name="Daniel R."/>
            <person name="Pertersen J."/>
            <person name="Brinkhoff T."/>
        </authorList>
    </citation>
    <scope>NUCLEOTIDE SEQUENCE [LARGE SCALE GENOMIC DNA]</scope>
    <source>
        <strain evidence="1 2">B14</strain>
        <plasmid evidence="1 2">pROLI127</plasmid>
    </source>
</reference>
<dbReference type="CDD" id="cd04186">
    <property type="entry name" value="GT_2_like_c"/>
    <property type="match status" value="1"/>
</dbReference>
<keyword evidence="1" id="KW-0614">Plasmid</keyword>
<dbReference type="RefSeq" id="WP_187431396.1">
    <property type="nucleotide sequence ID" value="NZ_CP143424.1"/>
</dbReference>
<geneLocation type="plasmid" evidence="1 2">
    <name>pROLI127</name>
</geneLocation>